<reference evidence="3 4" key="1">
    <citation type="journal article" date="2019" name="Sci. Rep.">
        <title>Comparative genomics of chytrid fungi reveal insights into the obligate biotrophic and pathogenic lifestyle of Synchytrium endobioticum.</title>
        <authorList>
            <person name="van de Vossenberg B.T.L.H."/>
            <person name="Warris S."/>
            <person name="Nguyen H.D.T."/>
            <person name="van Gent-Pelzer M.P.E."/>
            <person name="Joly D.L."/>
            <person name="van de Geest H.C."/>
            <person name="Bonants P.J.M."/>
            <person name="Smith D.S."/>
            <person name="Levesque C.A."/>
            <person name="van der Lee T.A.J."/>
        </authorList>
    </citation>
    <scope>NUCLEOTIDE SEQUENCE [LARGE SCALE GENOMIC DNA]</scope>
    <source>
        <strain evidence="3 4">CBS 809.83</strain>
    </source>
</reference>
<proteinExistence type="predicted"/>
<dbReference type="Proteomes" id="UP000318582">
    <property type="component" value="Unassembled WGS sequence"/>
</dbReference>
<dbReference type="AlphaFoldDB" id="A0A507DX43"/>
<dbReference type="PANTHER" id="PTHR21860">
    <property type="entry name" value="TRANSCRIPTION INITIATION FACTOR IIIC TFIIIC , POLYPEPTIDE 6-RELATED"/>
    <property type="match status" value="1"/>
</dbReference>
<feature type="domain" description="Transcription factor TFIIIC triple barrel" evidence="2">
    <location>
        <begin position="30"/>
        <end position="140"/>
    </location>
</feature>
<dbReference type="InterPro" id="IPR019481">
    <property type="entry name" value="TFIIIC_triple_barrel"/>
</dbReference>
<evidence type="ECO:0000259" key="2">
    <source>
        <dbReference type="Pfam" id="PF10419"/>
    </source>
</evidence>
<dbReference type="GO" id="GO:0000127">
    <property type="term" value="C:transcription factor TFIIIC complex"/>
    <property type="evidence" value="ECO:0007669"/>
    <property type="project" value="TreeGrafter"/>
</dbReference>
<accession>A0A507DX43</accession>
<feature type="compositionally biased region" description="Low complexity" evidence="1">
    <location>
        <begin position="154"/>
        <end position="167"/>
    </location>
</feature>
<dbReference type="Pfam" id="PF10419">
    <property type="entry name" value="TFIIIC_sub6"/>
    <property type="match status" value="1"/>
</dbReference>
<evidence type="ECO:0000313" key="3">
    <source>
        <dbReference type="EMBL" id="TPX56041.1"/>
    </source>
</evidence>
<comment type="caution">
    <text evidence="3">The sequence shown here is derived from an EMBL/GenBank/DDBJ whole genome shotgun (WGS) entry which is preliminary data.</text>
</comment>
<dbReference type="Gene3D" id="2.60.40.4370">
    <property type="match status" value="1"/>
</dbReference>
<feature type="region of interest" description="Disordered" evidence="1">
    <location>
        <begin position="1"/>
        <end position="34"/>
    </location>
</feature>
<evidence type="ECO:0000313" key="4">
    <source>
        <dbReference type="Proteomes" id="UP000318582"/>
    </source>
</evidence>
<feature type="compositionally biased region" description="Basic and acidic residues" evidence="1">
    <location>
        <begin position="13"/>
        <end position="22"/>
    </location>
</feature>
<dbReference type="PANTHER" id="PTHR21860:SF2">
    <property type="entry name" value="GENERAL TRANSCRIPTION FACTOR 3C POLYPEPTIDE 6"/>
    <property type="match status" value="1"/>
</dbReference>
<keyword evidence="4" id="KW-1185">Reference proteome</keyword>
<dbReference type="GO" id="GO:0006383">
    <property type="term" value="P:transcription by RNA polymerase III"/>
    <property type="evidence" value="ECO:0007669"/>
    <property type="project" value="InterPro"/>
</dbReference>
<feature type="region of interest" description="Disordered" evidence="1">
    <location>
        <begin position="136"/>
        <end position="167"/>
    </location>
</feature>
<organism evidence="3 4">
    <name type="scientific">Powellomyces hirtus</name>
    <dbReference type="NCBI Taxonomy" id="109895"/>
    <lineage>
        <taxon>Eukaryota</taxon>
        <taxon>Fungi</taxon>
        <taxon>Fungi incertae sedis</taxon>
        <taxon>Chytridiomycota</taxon>
        <taxon>Chytridiomycota incertae sedis</taxon>
        <taxon>Chytridiomycetes</taxon>
        <taxon>Spizellomycetales</taxon>
        <taxon>Powellomycetaceae</taxon>
        <taxon>Powellomyces</taxon>
    </lineage>
</organism>
<gene>
    <name evidence="3" type="ORF">PhCBS80983_g04842</name>
</gene>
<feature type="region of interest" description="Disordered" evidence="1">
    <location>
        <begin position="97"/>
        <end position="116"/>
    </location>
</feature>
<dbReference type="InterPro" id="IPR042771">
    <property type="entry name" value="GTF3C6-like"/>
</dbReference>
<dbReference type="STRING" id="109895.A0A507DX43"/>
<protein>
    <recommendedName>
        <fullName evidence="2">Transcription factor TFIIIC triple barrel domain-containing protein</fullName>
    </recommendedName>
</protein>
<evidence type="ECO:0000256" key="1">
    <source>
        <dbReference type="SAM" id="MobiDB-lite"/>
    </source>
</evidence>
<sequence>MQEAIAEANAEQPSEHTANESKDSDEDEWEEETRYIVLDLGTEVTSETVQAAAASHEGVSIVGLDSSAPHLRVGNLVFRGTLDRTLGTDLIFATSKHDDARPQRAPRGPLPLSTDLNRPGIDMTFVGQSTVRAKFTRVSLERRQPPGDMMDVDAPSAESAAPEKSAN</sequence>
<dbReference type="EMBL" id="QEAQ01000087">
    <property type="protein sequence ID" value="TPX56041.1"/>
    <property type="molecule type" value="Genomic_DNA"/>
</dbReference>
<name>A0A507DX43_9FUNG</name>